<feature type="compositionally biased region" description="Acidic residues" evidence="2">
    <location>
        <begin position="42"/>
        <end position="58"/>
    </location>
</feature>
<protein>
    <submittedName>
        <fullName evidence="3">Uncharacterized protein</fullName>
    </submittedName>
</protein>
<organism evidence="3">
    <name type="scientific">Acinetobacter baumannii</name>
    <dbReference type="NCBI Taxonomy" id="470"/>
    <lineage>
        <taxon>Bacteria</taxon>
        <taxon>Pseudomonadati</taxon>
        <taxon>Pseudomonadota</taxon>
        <taxon>Gammaproteobacteria</taxon>
        <taxon>Moraxellales</taxon>
        <taxon>Moraxellaceae</taxon>
        <taxon>Acinetobacter</taxon>
        <taxon>Acinetobacter calcoaceticus/baumannii complex</taxon>
    </lineage>
</organism>
<feature type="region of interest" description="Disordered" evidence="2">
    <location>
        <begin position="1"/>
        <end position="123"/>
    </location>
</feature>
<evidence type="ECO:0000256" key="1">
    <source>
        <dbReference type="SAM" id="Coils"/>
    </source>
</evidence>
<dbReference type="EMBL" id="AAYLMQ010000033">
    <property type="protein sequence ID" value="EGY2378202.1"/>
    <property type="molecule type" value="Genomic_DNA"/>
</dbReference>
<keyword evidence="1" id="KW-0175">Coiled coil</keyword>
<comment type="caution">
    <text evidence="3">The sequence shown here is derived from an EMBL/GenBank/DDBJ whole genome shotgun (WGS) entry which is preliminary data.</text>
</comment>
<reference evidence="3" key="1">
    <citation type="submission" date="2020-12" db="EMBL/GenBank/DDBJ databases">
        <authorList>
            <consortium name="Clinical and Environmental Microbiology Branch: Whole genome sequencing antimicrobial resistance pathogens in the healthcare setting"/>
        </authorList>
    </citation>
    <scope>NUCLEOTIDE SEQUENCE</scope>
    <source>
        <strain evidence="3">2018HL-00813</strain>
    </source>
</reference>
<feature type="compositionally biased region" description="Acidic residues" evidence="2">
    <location>
        <begin position="81"/>
        <end position="94"/>
    </location>
</feature>
<feature type="coiled-coil region" evidence="1">
    <location>
        <begin position="124"/>
        <end position="200"/>
    </location>
</feature>
<proteinExistence type="predicted"/>
<feature type="compositionally biased region" description="Basic and acidic residues" evidence="2">
    <location>
        <begin position="31"/>
        <end position="41"/>
    </location>
</feature>
<feature type="compositionally biased region" description="Basic and acidic residues" evidence="2">
    <location>
        <begin position="280"/>
        <end position="307"/>
    </location>
</feature>
<evidence type="ECO:0000256" key="2">
    <source>
        <dbReference type="SAM" id="MobiDB-lite"/>
    </source>
</evidence>
<gene>
    <name evidence="3" type="ORF">JHZ39_002606</name>
</gene>
<name>A0A9P2P732_ACIBA</name>
<evidence type="ECO:0000313" key="3">
    <source>
        <dbReference type="EMBL" id="EGY2378202.1"/>
    </source>
</evidence>
<feature type="region of interest" description="Disordered" evidence="2">
    <location>
        <begin position="280"/>
        <end position="317"/>
    </location>
</feature>
<sequence>MSDLNNIPTTIDEDGNEILNEFEYTDEEKAEIEKLNKKADSDNEDEDNDNELDDDFVEDLLKNNEEDEEDKTDESNTPPSSEDDENQDNDDELDPGTKTDNENEVDDKENGQNDPLVEDEVEPLPNFDEQLEELDQQRQAAQGKVSDAFSKLEELGEQFDNGEIGQGKYDTQKALLEREIRQYEGEVSKLDAKYEALSNTAAETIDAYNKSQADKFNQELLNFVKKEENNYLMTNPNLAGEFDQLLKAFGNAGVFDGMSNIQIIETVNNTLLVRHPELKTVRPKSKADPEQKIEKNAKPPKPKHENPKIPTSLSNIPAVEVNDQTDPFAHIRKLSGIEYEAAIQSLTPKQYQQFFGEEFLDH</sequence>
<dbReference type="AlphaFoldDB" id="A0A9P2P732"/>
<accession>A0A9P2P732</accession>
<dbReference type="RefSeq" id="WP_024432162.1">
    <property type="nucleotide sequence ID" value="NZ_CM016516.1"/>
</dbReference>